<proteinExistence type="predicted"/>
<keyword evidence="1" id="KW-0547">Nucleotide-binding</keyword>
<keyword evidence="3" id="KW-0675">Receptor</keyword>
<keyword evidence="3" id="KW-0418">Kinase</keyword>
<gene>
    <name evidence="3" type="ORF">FRX31_011567</name>
</gene>
<dbReference type="Gene3D" id="3.30.200.20">
    <property type="entry name" value="Phosphorylase Kinase, domain 1"/>
    <property type="match status" value="1"/>
</dbReference>
<dbReference type="FunFam" id="1.10.510.10:FF:001722">
    <property type="entry name" value="G-type lectin S-receptor-like serine/threonine-protein kinase B120"/>
    <property type="match status" value="1"/>
</dbReference>
<evidence type="ECO:0000259" key="2">
    <source>
        <dbReference type="PROSITE" id="PS50011"/>
    </source>
</evidence>
<dbReference type="PANTHER" id="PTHR27006">
    <property type="entry name" value="PROMASTIGOTE SURFACE ANTIGEN PROTEIN PSA"/>
    <property type="match status" value="1"/>
</dbReference>
<dbReference type="OrthoDB" id="4062651at2759"/>
<dbReference type="Gene3D" id="1.10.510.10">
    <property type="entry name" value="Transferase(Phosphotransferase) domain 1"/>
    <property type="match status" value="1"/>
</dbReference>
<dbReference type="InterPro" id="IPR011009">
    <property type="entry name" value="Kinase-like_dom_sf"/>
</dbReference>
<name>A0A7J6WN79_THATH</name>
<keyword evidence="1" id="KW-0067">ATP-binding</keyword>
<evidence type="ECO:0000256" key="1">
    <source>
        <dbReference type="PROSITE-ProRule" id="PRU10141"/>
    </source>
</evidence>
<organism evidence="3 4">
    <name type="scientific">Thalictrum thalictroides</name>
    <name type="common">Rue-anemone</name>
    <name type="synonym">Anemone thalictroides</name>
    <dbReference type="NCBI Taxonomy" id="46969"/>
    <lineage>
        <taxon>Eukaryota</taxon>
        <taxon>Viridiplantae</taxon>
        <taxon>Streptophyta</taxon>
        <taxon>Embryophyta</taxon>
        <taxon>Tracheophyta</taxon>
        <taxon>Spermatophyta</taxon>
        <taxon>Magnoliopsida</taxon>
        <taxon>Ranunculales</taxon>
        <taxon>Ranunculaceae</taxon>
        <taxon>Thalictroideae</taxon>
        <taxon>Thalictrum</taxon>
    </lineage>
</organism>
<feature type="binding site" evidence="1">
    <location>
        <position position="41"/>
    </location>
    <ligand>
        <name>ATP</name>
        <dbReference type="ChEBI" id="CHEBI:30616"/>
    </ligand>
</feature>
<evidence type="ECO:0000313" key="3">
    <source>
        <dbReference type="EMBL" id="KAF5198844.1"/>
    </source>
</evidence>
<dbReference type="InterPro" id="IPR001245">
    <property type="entry name" value="Ser-Thr/Tyr_kinase_cat_dom"/>
</dbReference>
<evidence type="ECO:0000313" key="4">
    <source>
        <dbReference type="Proteomes" id="UP000554482"/>
    </source>
</evidence>
<dbReference type="InterPro" id="IPR000719">
    <property type="entry name" value="Prot_kinase_dom"/>
</dbReference>
<feature type="domain" description="Protein kinase" evidence="2">
    <location>
        <begin position="1"/>
        <end position="225"/>
    </location>
</feature>
<dbReference type="PROSITE" id="PS50011">
    <property type="entry name" value="PROTEIN_KINASE_DOM"/>
    <property type="match status" value="1"/>
</dbReference>
<dbReference type="Pfam" id="PF07714">
    <property type="entry name" value="PK_Tyr_Ser-Thr"/>
    <property type="match status" value="1"/>
</dbReference>
<accession>A0A7J6WN79</accession>
<dbReference type="PANTHER" id="PTHR27006:SF606">
    <property type="entry name" value="INTERLEUKIN-1 RECEPTOR-ASSOCIATED KINASE 4"/>
    <property type="match status" value="1"/>
</dbReference>
<dbReference type="GO" id="GO:0004672">
    <property type="term" value="F:protein kinase activity"/>
    <property type="evidence" value="ECO:0007669"/>
    <property type="project" value="InterPro"/>
</dbReference>
<protein>
    <submittedName>
        <fullName evidence="3">Cysteine-rich receptor-like protein kinase</fullName>
    </submittedName>
</protein>
<dbReference type="EMBL" id="JABWDY010012750">
    <property type="protein sequence ID" value="KAF5198844.1"/>
    <property type="molecule type" value="Genomic_DNA"/>
</dbReference>
<comment type="caution">
    <text evidence="3">The sequence shown here is derived from an EMBL/GenBank/DDBJ whole genome shotgun (WGS) entry which is preliminary data.</text>
</comment>
<keyword evidence="4" id="KW-1185">Reference proteome</keyword>
<dbReference type="SUPFAM" id="SSF56112">
    <property type="entry name" value="Protein kinase-like (PK-like)"/>
    <property type="match status" value="1"/>
</dbReference>
<dbReference type="AlphaFoldDB" id="A0A7J6WN79"/>
<dbReference type="InterPro" id="IPR017441">
    <property type="entry name" value="Protein_kinase_ATP_BS"/>
</dbReference>
<sequence length="285" mass="32025">MGCKSVRAATENFSDANKLGEGGFGAVYKGELSDGQEIAVKRLSRNSGQGDEKLLIYEFLPNTSLDHFIFDPIKRTYLDWERRYKIIGGIARDFGMARLFAVDQTQGNTSRIVGTYGYMSPEYARYGHFSAKSDVFSFGVLVLEILTGQKNSSFYQSDNAQDLISYVWRHWEEGTALELIEPSLENRYSRTEVMRCIHIGLLCVQEDMERRPTMALVVLMLNSYSVTMPLPSKPAFFVSTFTGSYAEVNEMYTSSTSQSVVPAPSMSSSTHASINEMSITELYPR</sequence>
<reference evidence="3 4" key="1">
    <citation type="submission" date="2020-06" db="EMBL/GenBank/DDBJ databases">
        <title>Transcriptomic and genomic resources for Thalictrum thalictroides and T. hernandezii: Facilitating candidate gene discovery in an emerging model plant lineage.</title>
        <authorList>
            <person name="Arias T."/>
            <person name="Riano-Pachon D.M."/>
            <person name="Di Stilio V.S."/>
        </authorList>
    </citation>
    <scope>NUCLEOTIDE SEQUENCE [LARGE SCALE GENOMIC DNA]</scope>
    <source>
        <strain evidence="4">cv. WT478/WT964</strain>
        <tissue evidence="3">Leaves</tissue>
    </source>
</reference>
<keyword evidence="3" id="KW-0808">Transferase</keyword>
<dbReference type="Proteomes" id="UP000554482">
    <property type="component" value="Unassembled WGS sequence"/>
</dbReference>
<dbReference type="GO" id="GO:0005524">
    <property type="term" value="F:ATP binding"/>
    <property type="evidence" value="ECO:0007669"/>
    <property type="project" value="UniProtKB-UniRule"/>
</dbReference>
<dbReference type="PROSITE" id="PS00107">
    <property type="entry name" value="PROTEIN_KINASE_ATP"/>
    <property type="match status" value="1"/>
</dbReference>